<keyword evidence="1" id="KW-0560">Oxidoreductase</keyword>
<keyword evidence="5" id="KW-1185">Reference proteome</keyword>
<organism evidence="4 5">
    <name type="scientific">Zopfia rhizophila CBS 207.26</name>
    <dbReference type="NCBI Taxonomy" id="1314779"/>
    <lineage>
        <taxon>Eukaryota</taxon>
        <taxon>Fungi</taxon>
        <taxon>Dikarya</taxon>
        <taxon>Ascomycota</taxon>
        <taxon>Pezizomycotina</taxon>
        <taxon>Dothideomycetes</taxon>
        <taxon>Dothideomycetes incertae sedis</taxon>
        <taxon>Zopfiaceae</taxon>
        <taxon>Zopfia</taxon>
    </lineage>
</organism>
<feature type="region of interest" description="Disordered" evidence="3">
    <location>
        <begin position="132"/>
        <end position="162"/>
    </location>
</feature>
<dbReference type="GO" id="GO:0016491">
    <property type="term" value="F:oxidoreductase activity"/>
    <property type="evidence" value="ECO:0007669"/>
    <property type="project" value="UniProtKB-KW"/>
</dbReference>
<evidence type="ECO:0000256" key="2">
    <source>
        <dbReference type="ARBA" id="ARBA00023604"/>
    </source>
</evidence>
<evidence type="ECO:0000313" key="4">
    <source>
        <dbReference type="EMBL" id="KAF2191373.1"/>
    </source>
</evidence>
<dbReference type="InterPro" id="IPR044053">
    <property type="entry name" value="AsaB-like"/>
</dbReference>
<dbReference type="OrthoDB" id="412788at2759"/>
<comment type="similarity">
    <text evidence="2">Belongs to the asaB hydroxylase/desaturase family.</text>
</comment>
<proteinExistence type="inferred from homology"/>
<sequence length="298" mass="34259">METVIPPLASLEATTASLEFLTARPEYTEDKPYYISHPLPPEYESRRTNLKYERHTVSAYDIRGHEHLLNIERDGIQFIKLPSVVEFSESSSDERDKIQQYLKETVCWAKDLLNANLCVAYSYVFRKATDIPNPAGVPSGTQERPDEPSNNPHIDQSEGGGFRRVSRHLTGEERAELLDSNRYRLRIINIWRPLRHKADTHPLLFCNPASIDRDEDLVAVDRVGSSYLGEVYYVRYNANQRWYWLSGMGPSEIALFVSFDSESKFQVIPHTSFHHPSPSIEAKPRESLEIRIIVANIK</sequence>
<protein>
    <recommendedName>
        <fullName evidence="6">Methyltransferase</fullName>
    </recommendedName>
</protein>
<evidence type="ECO:0000256" key="3">
    <source>
        <dbReference type="SAM" id="MobiDB-lite"/>
    </source>
</evidence>
<reference evidence="4" key="1">
    <citation type="journal article" date="2020" name="Stud. Mycol.">
        <title>101 Dothideomycetes genomes: a test case for predicting lifestyles and emergence of pathogens.</title>
        <authorList>
            <person name="Haridas S."/>
            <person name="Albert R."/>
            <person name="Binder M."/>
            <person name="Bloem J."/>
            <person name="Labutti K."/>
            <person name="Salamov A."/>
            <person name="Andreopoulos B."/>
            <person name="Baker S."/>
            <person name="Barry K."/>
            <person name="Bills G."/>
            <person name="Bluhm B."/>
            <person name="Cannon C."/>
            <person name="Castanera R."/>
            <person name="Culley D."/>
            <person name="Daum C."/>
            <person name="Ezra D."/>
            <person name="Gonzalez J."/>
            <person name="Henrissat B."/>
            <person name="Kuo A."/>
            <person name="Liang C."/>
            <person name="Lipzen A."/>
            <person name="Lutzoni F."/>
            <person name="Magnuson J."/>
            <person name="Mondo S."/>
            <person name="Nolan M."/>
            <person name="Ohm R."/>
            <person name="Pangilinan J."/>
            <person name="Park H.-J."/>
            <person name="Ramirez L."/>
            <person name="Alfaro M."/>
            <person name="Sun H."/>
            <person name="Tritt A."/>
            <person name="Yoshinaga Y."/>
            <person name="Zwiers L.-H."/>
            <person name="Turgeon B."/>
            <person name="Goodwin S."/>
            <person name="Spatafora J."/>
            <person name="Crous P."/>
            <person name="Grigoriev I."/>
        </authorList>
    </citation>
    <scope>NUCLEOTIDE SEQUENCE</scope>
    <source>
        <strain evidence="4">CBS 207.26</strain>
    </source>
</reference>
<accession>A0A6A6EK13</accession>
<name>A0A6A6EK13_9PEZI</name>
<evidence type="ECO:0000256" key="1">
    <source>
        <dbReference type="ARBA" id="ARBA00023002"/>
    </source>
</evidence>
<dbReference type="AlphaFoldDB" id="A0A6A6EK13"/>
<dbReference type="EMBL" id="ML994617">
    <property type="protein sequence ID" value="KAF2191373.1"/>
    <property type="molecule type" value="Genomic_DNA"/>
</dbReference>
<dbReference type="Proteomes" id="UP000800200">
    <property type="component" value="Unassembled WGS sequence"/>
</dbReference>
<dbReference type="PANTHER" id="PTHR34598:SF3">
    <property type="entry name" value="OXIDOREDUCTASE AN1597"/>
    <property type="match status" value="1"/>
</dbReference>
<evidence type="ECO:0008006" key="6">
    <source>
        <dbReference type="Google" id="ProtNLM"/>
    </source>
</evidence>
<dbReference type="PANTHER" id="PTHR34598">
    <property type="entry name" value="BLL6449 PROTEIN"/>
    <property type="match status" value="1"/>
</dbReference>
<evidence type="ECO:0000313" key="5">
    <source>
        <dbReference type="Proteomes" id="UP000800200"/>
    </source>
</evidence>
<gene>
    <name evidence="4" type="ORF">K469DRAFT_746720</name>
</gene>
<dbReference type="NCBIfam" id="NF041278">
    <property type="entry name" value="CmcJ_NvfI_EfuI"/>
    <property type="match status" value="1"/>
</dbReference>